<evidence type="ECO:0000256" key="7">
    <source>
        <dbReference type="RuleBase" id="RU003879"/>
    </source>
</evidence>
<keyword evidence="6 8" id="KW-0472">Membrane</keyword>
<keyword evidence="7" id="KW-0653">Protein transport</keyword>
<dbReference type="Proteomes" id="UP000324479">
    <property type="component" value="Unassembled WGS sequence"/>
</dbReference>
<keyword evidence="4 7" id="KW-0812">Transmembrane</keyword>
<comment type="caution">
    <text evidence="9">The sequence shown here is derived from an EMBL/GenBank/DDBJ whole genome shotgun (WGS) entry which is preliminary data.</text>
</comment>
<organism evidence="9 10">
    <name type="scientific">Roseiconus nitratireducens</name>
    <dbReference type="NCBI Taxonomy" id="2605748"/>
    <lineage>
        <taxon>Bacteria</taxon>
        <taxon>Pseudomonadati</taxon>
        <taxon>Planctomycetota</taxon>
        <taxon>Planctomycetia</taxon>
        <taxon>Pirellulales</taxon>
        <taxon>Pirellulaceae</taxon>
        <taxon>Roseiconus</taxon>
    </lineage>
</organism>
<keyword evidence="7" id="KW-0813">Transport</keyword>
<evidence type="ECO:0000256" key="2">
    <source>
        <dbReference type="ARBA" id="ARBA00005811"/>
    </source>
</evidence>
<evidence type="ECO:0000256" key="5">
    <source>
        <dbReference type="ARBA" id="ARBA00022989"/>
    </source>
</evidence>
<dbReference type="PANTHER" id="PTHR30558">
    <property type="entry name" value="EXBD MEMBRANE COMPONENT OF PMF-DRIVEN MACROMOLECULE IMPORT SYSTEM"/>
    <property type="match status" value="1"/>
</dbReference>
<feature type="transmembrane region" description="Helical" evidence="8">
    <location>
        <begin position="12"/>
        <end position="31"/>
    </location>
</feature>
<proteinExistence type="inferred from homology"/>
<dbReference type="RefSeq" id="WP_150076359.1">
    <property type="nucleotide sequence ID" value="NZ_VWOX01000005.1"/>
</dbReference>
<keyword evidence="10" id="KW-1185">Reference proteome</keyword>
<dbReference type="PANTHER" id="PTHR30558:SF3">
    <property type="entry name" value="BIOPOLYMER TRANSPORT PROTEIN EXBD-RELATED"/>
    <property type="match status" value="1"/>
</dbReference>
<keyword evidence="3" id="KW-1003">Cell membrane</keyword>
<evidence type="ECO:0000256" key="1">
    <source>
        <dbReference type="ARBA" id="ARBA00004162"/>
    </source>
</evidence>
<dbReference type="GO" id="GO:0005886">
    <property type="term" value="C:plasma membrane"/>
    <property type="evidence" value="ECO:0007669"/>
    <property type="project" value="UniProtKB-SubCell"/>
</dbReference>
<gene>
    <name evidence="9" type="ORF">FYK55_10365</name>
</gene>
<name>A0A5M6D7S0_9BACT</name>
<reference evidence="9 10" key="1">
    <citation type="submission" date="2019-08" db="EMBL/GenBank/DDBJ databases">
        <authorList>
            <person name="Dhanesh K."/>
            <person name="Kumar G."/>
            <person name="Sasikala C."/>
            <person name="Venkata Ramana C."/>
        </authorList>
    </citation>
    <scope>NUCLEOTIDE SEQUENCE [LARGE SCALE GENOMIC DNA]</scope>
    <source>
        <strain evidence="9 10">JC645</strain>
    </source>
</reference>
<evidence type="ECO:0000256" key="3">
    <source>
        <dbReference type="ARBA" id="ARBA00022475"/>
    </source>
</evidence>
<sequence>MANRNRSADDVTINLTPMIDVVFLLVIFFMVGTKFSESESRIKVSVPSVGRMNAISRVPDERVIEVTADGKILLDGQTIDVDQLAESLRQQHANYPDLKVAVRGDGSSSFQRVAEVLHVVRQSGIEQLGIAAKVDPSGGGMRR</sequence>
<dbReference type="Pfam" id="PF02472">
    <property type="entry name" value="ExbD"/>
    <property type="match status" value="1"/>
</dbReference>
<evidence type="ECO:0000256" key="4">
    <source>
        <dbReference type="ARBA" id="ARBA00022692"/>
    </source>
</evidence>
<evidence type="ECO:0000256" key="6">
    <source>
        <dbReference type="ARBA" id="ARBA00023136"/>
    </source>
</evidence>
<evidence type="ECO:0000256" key="8">
    <source>
        <dbReference type="SAM" id="Phobius"/>
    </source>
</evidence>
<comment type="subcellular location">
    <subcellularLocation>
        <location evidence="1">Cell membrane</location>
        <topology evidence="1">Single-pass membrane protein</topology>
    </subcellularLocation>
    <subcellularLocation>
        <location evidence="7">Cell membrane</location>
        <topology evidence="7">Single-pass type II membrane protein</topology>
    </subcellularLocation>
</comment>
<dbReference type="GO" id="GO:0015031">
    <property type="term" value="P:protein transport"/>
    <property type="evidence" value="ECO:0007669"/>
    <property type="project" value="UniProtKB-KW"/>
</dbReference>
<accession>A0A5M6D7S0</accession>
<protein>
    <submittedName>
        <fullName evidence="9">Biopolymer transporter ExbD</fullName>
    </submittedName>
</protein>
<evidence type="ECO:0000313" key="9">
    <source>
        <dbReference type="EMBL" id="KAA5543608.1"/>
    </source>
</evidence>
<evidence type="ECO:0000313" key="10">
    <source>
        <dbReference type="Proteomes" id="UP000324479"/>
    </source>
</evidence>
<dbReference type="GO" id="GO:0022857">
    <property type="term" value="F:transmembrane transporter activity"/>
    <property type="evidence" value="ECO:0007669"/>
    <property type="project" value="InterPro"/>
</dbReference>
<dbReference type="EMBL" id="VWOX01000005">
    <property type="protein sequence ID" value="KAA5543608.1"/>
    <property type="molecule type" value="Genomic_DNA"/>
</dbReference>
<dbReference type="InterPro" id="IPR003400">
    <property type="entry name" value="ExbD"/>
</dbReference>
<dbReference type="Gene3D" id="3.30.420.270">
    <property type="match status" value="1"/>
</dbReference>
<keyword evidence="5 8" id="KW-1133">Transmembrane helix</keyword>
<comment type="similarity">
    <text evidence="2 7">Belongs to the ExbD/TolR family.</text>
</comment>
<dbReference type="AlphaFoldDB" id="A0A5M6D7S0"/>